<proteinExistence type="predicted"/>
<protein>
    <submittedName>
        <fullName evidence="1">Uncharacterized protein</fullName>
    </submittedName>
</protein>
<evidence type="ECO:0000313" key="1">
    <source>
        <dbReference type="EMBL" id="RSZ60747.1"/>
    </source>
</evidence>
<comment type="caution">
    <text evidence="1">The sequence shown here is derived from an EMBL/GenBank/DDBJ whole genome shotgun (WGS) entry which is preliminary data.</text>
</comment>
<keyword evidence="2" id="KW-1185">Reference proteome</keyword>
<dbReference type="RefSeq" id="WP_126072131.1">
    <property type="nucleotide sequence ID" value="NZ_CP051166.1"/>
</dbReference>
<organism evidence="1 2">
    <name type="scientific">Massilia atriviolacea</name>
    <dbReference type="NCBI Taxonomy" id="2495579"/>
    <lineage>
        <taxon>Bacteria</taxon>
        <taxon>Pseudomonadati</taxon>
        <taxon>Pseudomonadota</taxon>
        <taxon>Betaproteobacteria</taxon>
        <taxon>Burkholderiales</taxon>
        <taxon>Oxalobacteraceae</taxon>
        <taxon>Telluria group</taxon>
        <taxon>Massilia</taxon>
    </lineage>
</organism>
<evidence type="ECO:0000313" key="2">
    <source>
        <dbReference type="Proteomes" id="UP000278085"/>
    </source>
</evidence>
<accession>A0A430HTC0</accession>
<dbReference type="EMBL" id="RXLQ01000001">
    <property type="protein sequence ID" value="RSZ60747.1"/>
    <property type="molecule type" value="Genomic_DNA"/>
</dbReference>
<dbReference type="Proteomes" id="UP000278085">
    <property type="component" value="Unassembled WGS sequence"/>
</dbReference>
<sequence length="70" mass="8126">MLAKFNVLRKTDGERRVRAPESAFRVPEQQQNERLTFRKRGHKLAAMNSMDILFFTFALPGTLPQRPGPR</sequence>
<gene>
    <name evidence="1" type="ORF">EJB06_01000</name>
</gene>
<dbReference type="AlphaFoldDB" id="A0A430HTC0"/>
<name>A0A430HTC0_9BURK</name>
<reference evidence="1 2" key="1">
    <citation type="submission" date="2018-12" db="EMBL/GenBank/DDBJ databases">
        <authorList>
            <person name="Yang E."/>
        </authorList>
    </citation>
    <scope>NUCLEOTIDE SEQUENCE [LARGE SCALE GENOMIC DNA]</scope>
    <source>
        <strain evidence="1 2">SOD</strain>
    </source>
</reference>